<proteinExistence type="inferred from homology"/>
<protein>
    <recommendedName>
        <fullName evidence="7">Endoribonuclease YoeB</fullName>
    </recommendedName>
    <alternativeName>
        <fullName evidence="6">Putative mRNA interferase YoeB</fullName>
    </alternativeName>
</protein>
<dbReference type="EMBL" id="FNFY01000052">
    <property type="protein sequence ID" value="SDL37373.1"/>
    <property type="molecule type" value="Genomic_DNA"/>
</dbReference>
<keyword evidence="3" id="KW-0540">Nuclease</keyword>
<dbReference type="RefSeq" id="WP_092988345.1">
    <property type="nucleotide sequence ID" value="NZ_FNFY01000052.1"/>
</dbReference>
<name>A0A1G9JJV3_9BACL</name>
<evidence type="ECO:0000256" key="3">
    <source>
        <dbReference type="ARBA" id="ARBA00022722"/>
    </source>
</evidence>
<dbReference type="InterPro" id="IPR009614">
    <property type="entry name" value="YoeB_toxin"/>
</dbReference>
<organism evidence="8 9">
    <name type="scientific">Lacicoccus qingdaonensis</name>
    <dbReference type="NCBI Taxonomy" id="576118"/>
    <lineage>
        <taxon>Bacteria</taxon>
        <taxon>Bacillati</taxon>
        <taxon>Bacillota</taxon>
        <taxon>Bacilli</taxon>
        <taxon>Bacillales</taxon>
        <taxon>Salinicoccaceae</taxon>
        <taxon>Lacicoccus</taxon>
    </lineage>
</organism>
<reference evidence="9" key="1">
    <citation type="submission" date="2016-10" db="EMBL/GenBank/DDBJ databases">
        <authorList>
            <person name="Varghese N."/>
            <person name="Submissions S."/>
        </authorList>
    </citation>
    <scope>NUCLEOTIDE SEQUENCE [LARGE SCALE GENOMIC DNA]</scope>
    <source>
        <strain evidence="9">CGMCC 1.8895</strain>
    </source>
</reference>
<evidence type="ECO:0000256" key="5">
    <source>
        <dbReference type="ARBA" id="ARBA00022801"/>
    </source>
</evidence>
<dbReference type="STRING" id="576118.SAMN05216216_1521"/>
<evidence type="ECO:0000313" key="9">
    <source>
        <dbReference type="Proteomes" id="UP000199008"/>
    </source>
</evidence>
<dbReference type="AlphaFoldDB" id="A0A1G9JJV3"/>
<dbReference type="InterPro" id="IPR035093">
    <property type="entry name" value="RelE/ParE_toxin_dom_sf"/>
</dbReference>
<keyword evidence="9" id="KW-1185">Reference proteome</keyword>
<dbReference type="PANTHER" id="PTHR38039">
    <property type="entry name" value="TOXIN YOEB"/>
    <property type="match status" value="1"/>
</dbReference>
<dbReference type="GO" id="GO:0004519">
    <property type="term" value="F:endonuclease activity"/>
    <property type="evidence" value="ECO:0007669"/>
    <property type="project" value="UniProtKB-KW"/>
</dbReference>
<evidence type="ECO:0000256" key="4">
    <source>
        <dbReference type="ARBA" id="ARBA00022759"/>
    </source>
</evidence>
<evidence type="ECO:0000256" key="7">
    <source>
        <dbReference type="ARBA" id="ARBA00050056"/>
    </source>
</evidence>
<keyword evidence="2" id="KW-1277">Toxin-antitoxin system</keyword>
<evidence type="ECO:0000256" key="6">
    <source>
        <dbReference type="ARBA" id="ARBA00030388"/>
    </source>
</evidence>
<dbReference type="Gene3D" id="3.30.2310.20">
    <property type="entry name" value="RelE-like"/>
    <property type="match status" value="1"/>
</dbReference>
<dbReference type="Pfam" id="PF06769">
    <property type="entry name" value="YoeB_toxin"/>
    <property type="match status" value="1"/>
</dbReference>
<dbReference type="OrthoDB" id="9801102at2"/>
<keyword evidence="5" id="KW-0378">Hydrolase</keyword>
<evidence type="ECO:0000256" key="2">
    <source>
        <dbReference type="ARBA" id="ARBA00022649"/>
    </source>
</evidence>
<evidence type="ECO:0000256" key="1">
    <source>
        <dbReference type="ARBA" id="ARBA00008172"/>
    </source>
</evidence>
<dbReference type="Proteomes" id="UP000199008">
    <property type="component" value="Unassembled WGS sequence"/>
</dbReference>
<dbReference type="GO" id="GO:0006401">
    <property type="term" value="P:RNA catabolic process"/>
    <property type="evidence" value="ECO:0007669"/>
    <property type="project" value="InterPro"/>
</dbReference>
<dbReference type="GO" id="GO:0016787">
    <property type="term" value="F:hydrolase activity"/>
    <property type="evidence" value="ECO:0007669"/>
    <property type="project" value="UniProtKB-KW"/>
</dbReference>
<dbReference type="NCBIfam" id="TIGR02116">
    <property type="entry name" value="toxin_Txe_YoeB"/>
    <property type="match status" value="1"/>
</dbReference>
<evidence type="ECO:0000313" key="8">
    <source>
        <dbReference type="EMBL" id="SDL37373.1"/>
    </source>
</evidence>
<gene>
    <name evidence="8" type="ORF">SAMN05216216_1521</name>
</gene>
<keyword evidence="4" id="KW-0255">Endonuclease</keyword>
<dbReference type="PANTHER" id="PTHR38039:SF1">
    <property type="entry name" value="TOXIN YOEB"/>
    <property type="match status" value="1"/>
</dbReference>
<accession>A0A1G9JJV3</accession>
<dbReference type="GO" id="GO:0045892">
    <property type="term" value="P:negative regulation of DNA-templated transcription"/>
    <property type="evidence" value="ECO:0007669"/>
    <property type="project" value="TreeGrafter"/>
</dbReference>
<dbReference type="SUPFAM" id="SSF143011">
    <property type="entry name" value="RelE-like"/>
    <property type="match status" value="1"/>
</dbReference>
<comment type="similarity">
    <text evidence="1">Belongs to the YoeB family.</text>
</comment>
<sequence>MTTQYQVHIKNSAKKDLKKIKQSQLKSQFLDIYNVLKQNPYENSHSFEKLQPKHLGRYSRRINHQHRVVYTVDEKEKQVYIYSAWSHYE</sequence>